<dbReference type="AlphaFoldDB" id="A0A8J2X0M1"/>
<sequence>MRDALPSLRTPTLLRRRTGSGFVATTHSSALAFLGAMIMIAVFACNLRFFTRAFMSSVPRGVYRRPRKPMTTNTTAPVVVSSRHCRFLRDATLKMVPPACGRSKKTVYSRKVRLPLLVTSLGGAGSWHASLRLRDAGLRVEHERLGRDGSVCWLYAVRDSTQRPYPVPPAAAAVRDLDVRFRRVLQIIRCPVGNVAALSTHKRSTLAFAARALALPPPPPEDAPTGATQLERSLYRLTLSEKESRRRDRWLLFLSNVWLGWNERIERFADARARIEDDLSGAALCDLVELARDDEKSGERVCVSSTEAFQAGLDTAGTLARAWSHWIANRGIFDPKRCLRGACADGPRIPHHRRHANVSWSDLVSALPPPKLREVAAAAARYGYGPNGDCKGREEEPV</sequence>
<gene>
    <name evidence="2" type="ORF">PECAL_4P25300</name>
</gene>
<keyword evidence="1" id="KW-1133">Transmembrane helix</keyword>
<evidence type="ECO:0000256" key="1">
    <source>
        <dbReference type="SAM" id="Phobius"/>
    </source>
</evidence>
<organism evidence="2 3">
    <name type="scientific">Pelagomonas calceolata</name>
    <dbReference type="NCBI Taxonomy" id="35677"/>
    <lineage>
        <taxon>Eukaryota</taxon>
        <taxon>Sar</taxon>
        <taxon>Stramenopiles</taxon>
        <taxon>Ochrophyta</taxon>
        <taxon>Pelagophyceae</taxon>
        <taxon>Pelagomonadales</taxon>
        <taxon>Pelagomonadaceae</taxon>
        <taxon>Pelagomonas</taxon>
    </lineage>
</organism>
<feature type="transmembrane region" description="Helical" evidence="1">
    <location>
        <begin position="30"/>
        <end position="50"/>
    </location>
</feature>
<protein>
    <submittedName>
        <fullName evidence="2">Uncharacterized protein</fullName>
    </submittedName>
</protein>
<keyword evidence="3" id="KW-1185">Reference proteome</keyword>
<dbReference type="Proteomes" id="UP000789595">
    <property type="component" value="Unassembled WGS sequence"/>
</dbReference>
<keyword evidence="1" id="KW-0472">Membrane</keyword>
<comment type="caution">
    <text evidence="2">The sequence shown here is derived from an EMBL/GenBank/DDBJ whole genome shotgun (WGS) entry which is preliminary data.</text>
</comment>
<evidence type="ECO:0000313" key="3">
    <source>
        <dbReference type="Proteomes" id="UP000789595"/>
    </source>
</evidence>
<reference evidence="2" key="1">
    <citation type="submission" date="2021-11" db="EMBL/GenBank/DDBJ databases">
        <authorList>
            <consortium name="Genoscope - CEA"/>
            <person name="William W."/>
        </authorList>
    </citation>
    <scope>NUCLEOTIDE SEQUENCE</scope>
</reference>
<name>A0A8J2X0M1_9STRA</name>
<evidence type="ECO:0000313" key="2">
    <source>
        <dbReference type="EMBL" id="CAH0375204.1"/>
    </source>
</evidence>
<proteinExistence type="predicted"/>
<dbReference type="EMBL" id="CAKKNE010000004">
    <property type="protein sequence ID" value="CAH0375204.1"/>
    <property type="molecule type" value="Genomic_DNA"/>
</dbReference>
<keyword evidence="1" id="KW-0812">Transmembrane</keyword>
<accession>A0A8J2X0M1</accession>